<dbReference type="AlphaFoldDB" id="A0A834X950"/>
<dbReference type="PANTHER" id="PTHR21212">
    <property type="entry name" value="BERNARDINELLI-SEIP CONGENITAL LIPODYSTROPHY 2 HOMOLOG BSCL2 PROTEIN"/>
    <property type="match status" value="1"/>
</dbReference>
<proteinExistence type="predicted"/>
<evidence type="ECO:0000256" key="1">
    <source>
        <dbReference type="ARBA" id="ARBA00004477"/>
    </source>
</evidence>
<comment type="subcellular location">
    <subcellularLocation>
        <location evidence="1">Endoplasmic reticulum membrane</location>
        <topology evidence="1">Multi-pass membrane protein</topology>
    </subcellularLocation>
</comment>
<dbReference type="GO" id="GO:0140042">
    <property type="term" value="P:lipid droplet formation"/>
    <property type="evidence" value="ECO:0007669"/>
    <property type="project" value="UniProtKB-ARBA"/>
</dbReference>
<keyword evidence="4 7" id="KW-1133">Transmembrane helix</keyword>
<gene>
    <name evidence="8" type="ORF">G2W53_002663</name>
</gene>
<feature type="transmembrane region" description="Helical" evidence="7">
    <location>
        <begin position="147"/>
        <end position="167"/>
    </location>
</feature>
<dbReference type="InterPro" id="IPR009617">
    <property type="entry name" value="Seipin"/>
</dbReference>
<evidence type="ECO:0000256" key="5">
    <source>
        <dbReference type="ARBA" id="ARBA00023098"/>
    </source>
</evidence>
<sequence length="195" mass="22455">MGERIVPARHKVQVTVSLLVPESEYNRNLGIFQVRVDFLSTNGKTIARFSQPYMLRFRSEPIRLALTFLKLAPVITGYISETQTLNVKMRGFIEKENVPTSCLRVTLEQRAEYRSGAGIPEVYDAYLVLESELPFLKRIIWQWKMSIFVWITMVAFIFEVIFVLLCCRPIILPRIRRRGASVNSATTQNNLQAPS</sequence>
<keyword evidence="5" id="KW-0443">Lipid metabolism</keyword>
<reference evidence="8" key="1">
    <citation type="submission" date="2020-09" db="EMBL/GenBank/DDBJ databases">
        <title>Genome-Enabled Discovery of Anthraquinone Biosynthesis in Senna tora.</title>
        <authorList>
            <person name="Kang S.-H."/>
            <person name="Pandey R.P."/>
            <person name="Lee C.-M."/>
            <person name="Sim J.-S."/>
            <person name="Jeong J.-T."/>
            <person name="Choi B.-S."/>
            <person name="Jung M."/>
            <person name="Ginzburg D."/>
            <person name="Zhao K."/>
            <person name="Won S.Y."/>
            <person name="Oh T.-J."/>
            <person name="Yu Y."/>
            <person name="Kim N.-H."/>
            <person name="Lee O.R."/>
            <person name="Lee T.-H."/>
            <person name="Bashyal P."/>
            <person name="Kim T.-S."/>
            <person name="Lee W.-H."/>
            <person name="Kawkins C."/>
            <person name="Kim C.-K."/>
            <person name="Kim J.S."/>
            <person name="Ahn B.O."/>
            <person name="Rhee S.Y."/>
            <person name="Sohng J.K."/>
        </authorList>
    </citation>
    <scope>NUCLEOTIDE SEQUENCE</scope>
    <source>
        <tissue evidence="8">Leaf</tissue>
    </source>
</reference>
<dbReference type="CDD" id="cd23995">
    <property type="entry name" value="Seipin_BSCL2_like"/>
    <property type="match status" value="1"/>
</dbReference>
<protein>
    <submittedName>
        <fullName evidence="8">Seipin-2</fullName>
    </submittedName>
</protein>
<keyword evidence="9" id="KW-1185">Reference proteome</keyword>
<dbReference type="Proteomes" id="UP000634136">
    <property type="component" value="Unassembled WGS sequence"/>
</dbReference>
<comment type="caution">
    <text evidence="8">The sequence shown here is derived from an EMBL/GenBank/DDBJ whole genome shotgun (WGS) entry which is preliminary data.</text>
</comment>
<accession>A0A834X950</accession>
<keyword evidence="3" id="KW-0256">Endoplasmic reticulum</keyword>
<evidence type="ECO:0000256" key="6">
    <source>
        <dbReference type="ARBA" id="ARBA00023136"/>
    </source>
</evidence>
<dbReference type="OrthoDB" id="3990054at2759"/>
<organism evidence="8 9">
    <name type="scientific">Senna tora</name>
    <dbReference type="NCBI Taxonomy" id="362788"/>
    <lineage>
        <taxon>Eukaryota</taxon>
        <taxon>Viridiplantae</taxon>
        <taxon>Streptophyta</taxon>
        <taxon>Embryophyta</taxon>
        <taxon>Tracheophyta</taxon>
        <taxon>Spermatophyta</taxon>
        <taxon>Magnoliopsida</taxon>
        <taxon>eudicotyledons</taxon>
        <taxon>Gunneridae</taxon>
        <taxon>Pentapetalae</taxon>
        <taxon>rosids</taxon>
        <taxon>fabids</taxon>
        <taxon>Fabales</taxon>
        <taxon>Fabaceae</taxon>
        <taxon>Caesalpinioideae</taxon>
        <taxon>Cassia clade</taxon>
        <taxon>Senna</taxon>
    </lineage>
</organism>
<dbReference type="EMBL" id="JAAIUW010000002">
    <property type="protein sequence ID" value="KAF7840365.1"/>
    <property type="molecule type" value="Genomic_DNA"/>
</dbReference>
<dbReference type="GO" id="GO:0005789">
    <property type="term" value="C:endoplasmic reticulum membrane"/>
    <property type="evidence" value="ECO:0007669"/>
    <property type="project" value="UniProtKB-SubCell"/>
</dbReference>
<name>A0A834X950_9FABA</name>
<dbReference type="PANTHER" id="PTHR21212:SF0">
    <property type="entry name" value="SEIPIN"/>
    <property type="match status" value="1"/>
</dbReference>
<keyword evidence="2 7" id="KW-0812">Transmembrane</keyword>
<evidence type="ECO:0000313" key="9">
    <source>
        <dbReference type="Proteomes" id="UP000634136"/>
    </source>
</evidence>
<dbReference type="GO" id="GO:0006629">
    <property type="term" value="P:lipid metabolic process"/>
    <property type="evidence" value="ECO:0007669"/>
    <property type="project" value="UniProtKB-KW"/>
</dbReference>
<evidence type="ECO:0000313" key="8">
    <source>
        <dbReference type="EMBL" id="KAF7840365.1"/>
    </source>
</evidence>
<evidence type="ECO:0000256" key="3">
    <source>
        <dbReference type="ARBA" id="ARBA00022824"/>
    </source>
</evidence>
<evidence type="ECO:0000256" key="7">
    <source>
        <dbReference type="SAM" id="Phobius"/>
    </source>
</evidence>
<keyword evidence="6 7" id="KW-0472">Membrane</keyword>
<evidence type="ECO:0000256" key="4">
    <source>
        <dbReference type="ARBA" id="ARBA00022989"/>
    </source>
</evidence>
<dbReference type="Pfam" id="PF06775">
    <property type="entry name" value="Seipin"/>
    <property type="match status" value="1"/>
</dbReference>
<evidence type="ECO:0000256" key="2">
    <source>
        <dbReference type="ARBA" id="ARBA00022692"/>
    </source>
</evidence>